<sequence length="79" mass="8648">MSEMSICCIDLDMSSTENGMLESSSSRNELLTGLLESSVINTLMFDITSGETLCVPYLSSQYIVLILYSCCMLSTGQRS</sequence>
<proteinExistence type="predicted"/>
<reference evidence="1" key="2">
    <citation type="journal article" date="2015" name="Data Brief">
        <title>Shoot transcriptome of the giant reed, Arundo donax.</title>
        <authorList>
            <person name="Barrero R.A."/>
            <person name="Guerrero F.D."/>
            <person name="Moolhuijzen P."/>
            <person name="Goolsby J.A."/>
            <person name="Tidwell J."/>
            <person name="Bellgard S.E."/>
            <person name="Bellgard M.I."/>
        </authorList>
    </citation>
    <scope>NUCLEOTIDE SEQUENCE</scope>
    <source>
        <tissue evidence="1">Shoot tissue taken approximately 20 cm above the soil surface</tissue>
    </source>
</reference>
<accession>A0A0A9EY52</accession>
<dbReference type="EMBL" id="GBRH01192889">
    <property type="protein sequence ID" value="JAE05007.1"/>
    <property type="molecule type" value="Transcribed_RNA"/>
</dbReference>
<evidence type="ECO:0000313" key="1">
    <source>
        <dbReference type="EMBL" id="JAE05007.1"/>
    </source>
</evidence>
<protein>
    <submittedName>
        <fullName evidence="1">Uncharacterized protein</fullName>
    </submittedName>
</protein>
<dbReference type="AlphaFoldDB" id="A0A0A9EY52"/>
<name>A0A0A9EY52_ARUDO</name>
<organism evidence="1">
    <name type="scientific">Arundo donax</name>
    <name type="common">Giant reed</name>
    <name type="synonym">Donax arundinaceus</name>
    <dbReference type="NCBI Taxonomy" id="35708"/>
    <lineage>
        <taxon>Eukaryota</taxon>
        <taxon>Viridiplantae</taxon>
        <taxon>Streptophyta</taxon>
        <taxon>Embryophyta</taxon>
        <taxon>Tracheophyta</taxon>
        <taxon>Spermatophyta</taxon>
        <taxon>Magnoliopsida</taxon>
        <taxon>Liliopsida</taxon>
        <taxon>Poales</taxon>
        <taxon>Poaceae</taxon>
        <taxon>PACMAD clade</taxon>
        <taxon>Arundinoideae</taxon>
        <taxon>Arundineae</taxon>
        <taxon>Arundo</taxon>
    </lineage>
</organism>
<reference evidence="1" key="1">
    <citation type="submission" date="2014-09" db="EMBL/GenBank/DDBJ databases">
        <authorList>
            <person name="Magalhaes I.L.F."/>
            <person name="Oliveira U."/>
            <person name="Santos F.R."/>
            <person name="Vidigal T.H.D.A."/>
            <person name="Brescovit A.D."/>
            <person name="Santos A.J."/>
        </authorList>
    </citation>
    <scope>NUCLEOTIDE SEQUENCE</scope>
    <source>
        <tissue evidence="1">Shoot tissue taken approximately 20 cm above the soil surface</tissue>
    </source>
</reference>